<gene>
    <name evidence="1" type="ORF">EPA86_00065</name>
</gene>
<dbReference type="OrthoDB" id="6254235at2"/>
<reference evidence="1 2" key="1">
    <citation type="submission" date="2019-01" db="EMBL/GenBank/DDBJ databases">
        <title>Litorilituus lipolytica sp. nov., isolated from intertidal sand of the Yellow Sea in China.</title>
        <authorList>
            <person name="Liu A."/>
        </authorList>
    </citation>
    <scope>NUCLEOTIDE SEQUENCE [LARGE SCALE GENOMIC DNA]</scope>
    <source>
        <strain evidence="1 2">RZ04</strain>
    </source>
</reference>
<evidence type="ECO:0000313" key="2">
    <source>
        <dbReference type="Proteomes" id="UP000315303"/>
    </source>
</evidence>
<accession>A0A502LAZ0</accession>
<evidence type="ECO:0000313" key="1">
    <source>
        <dbReference type="EMBL" id="TPH19163.1"/>
    </source>
</evidence>
<dbReference type="AlphaFoldDB" id="A0A502LAZ0"/>
<comment type="caution">
    <text evidence="1">The sequence shown here is derived from an EMBL/GenBank/DDBJ whole genome shotgun (WGS) entry which is preliminary data.</text>
</comment>
<sequence>MLTNSNRQTIKHDSTYTISGRGKTDKEPALDFIARCFSNVPITQIESIFGFVEPSTLYGGRFYQMRQLSDYDAASLNERGIGIRLPFTNHFASREEYIENKTLIKKYYNPLNSVICTNDDLAQWIKDDFTDYDVEASVIKNIMSLEQVNDALALYDTVVLPMVANDDDEFLASIKDKNRIRLFANAGCAYTCPARICYKSFSKFNKTGAGELKCSQTAKERPMKGMIDFDLDALRSKGFTKFKLLQARVGNGTGY</sequence>
<organism evidence="1 2">
    <name type="scientific">Litorilituus lipolyticus</name>
    <dbReference type="NCBI Taxonomy" id="2491017"/>
    <lineage>
        <taxon>Bacteria</taxon>
        <taxon>Pseudomonadati</taxon>
        <taxon>Pseudomonadota</taxon>
        <taxon>Gammaproteobacteria</taxon>
        <taxon>Alteromonadales</taxon>
        <taxon>Colwelliaceae</taxon>
        <taxon>Litorilituus</taxon>
    </lineage>
</organism>
<proteinExistence type="predicted"/>
<dbReference type="RefSeq" id="WP_140600658.1">
    <property type="nucleotide sequence ID" value="NZ_SAWY01000001.1"/>
</dbReference>
<name>A0A502LAZ0_9GAMM</name>
<dbReference type="EMBL" id="SAWY01000001">
    <property type="protein sequence ID" value="TPH19163.1"/>
    <property type="molecule type" value="Genomic_DNA"/>
</dbReference>
<dbReference type="Proteomes" id="UP000315303">
    <property type="component" value="Unassembled WGS sequence"/>
</dbReference>
<protein>
    <submittedName>
        <fullName evidence="1">Uncharacterized protein</fullName>
    </submittedName>
</protein>
<keyword evidence="2" id="KW-1185">Reference proteome</keyword>